<proteinExistence type="predicted"/>
<dbReference type="AlphaFoldDB" id="A0A1G7K9V4"/>
<dbReference type="Proteomes" id="UP000182114">
    <property type="component" value="Unassembled WGS sequence"/>
</dbReference>
<protein>
    <submittedName>
        <fullName evidence="1">Uncharacterized protein</fullName>
    </submittedName>
</protein>
<gene>
    <name evidence="1" type="ORF">SAMN04487992_1123</name>
</gene>
<dbReference type="RefSeq" id="WP_074539145.1">
    <property type="nucleotide sequence ID" value="NZ_FNBD01000012.1"/>
</dbReference>
<dbReference type="eggNOG" id="ENOG50311G7">
    <property type="taxonomic scope" value="Bacteria"/>
</dbReference>
<organism evidence="1 2">
    <name type="scientific">Cellulophaga baltica</name>
    <dbReference type="NCBI Taxonomy" id="76594"/>
    <lineage>
        <taxon>Bacteria</taxon>
        <taxon>Pseudomonadati</taxon>
        <taxon>Bacteroidota</taxon>
        <taxon>Flavobacteriia</taxon>
        <taxon>Flavobacteriales</taxon>
        <taxon>Flavobacteriaceae</taxon>
        <taxon>Cellulophaga</taxon>
    </lineage>
</organism>
<evidence type="ECO:0000313" key="1">
    <source>
        <dbReference type="EMBL" id="SDF33791.1"/>
    </source>
</evidence>
<evidence type="ECO:0000313" key="2">
    <source>
        <dbReference type="Proteomes" id="UP000182114"/>
    </source>
</evidence>
<accession>A0A1G7K9V4</accession>
<dbReference type="Gene3D" id="1.20.1480.40">
    <property type="entry name" value="Uncharacterised protein PF16133, DUF4844"/>
    <property type="match status" value="1"/>
</dbReference>
<dbReference type="InterPro" id="IPR038360">
    <property type="entry name" value="DUF4844_sf"/>
</dbReference>
<sequence length="107" mass="12291">MTKEFKETVENMKNSAVYEKKQYWEERGLNQSDAEVVHILRTSTNDFLDKLSTIVNANTPKESKLTAIRDIVDKLPWDDLDTEEKEFLSEVIAPAIEAAGFDPWSII</sequence>
<name>A0A1G7K9V4_9FLAO</name>
<reference evidence="2" key="1">
    <citation type="submission" date="2016-10" db="EMBL/GenBank/DDBJ databases">
        <authorList>
            <person name="Varghese N."/>
            <person name="Submissions S."/>
        </authorList>
    </citation>
    <scope>NUCLEOTIDE SEQUENCE [LARGE SCALE GENOMIC DNA]</scope>
    <source>
        <strain evidence="2">DSM 24729</strain>
    </source>
</reference>
<dbReference type="EMBL" id="FNBD01000012">
    <property type="protein sequence ID" value="SDF33791.1"/>
    <property type="molecule type" value="Genomic_DNA"/>
</dbReference>
<keyword evidence="2" id="KW-1185">Reference proteome</keyword>